<feature type="transmembrane region" description="Helical" evidence="2">
    <location>
        <begin position="79"/>
        <end position="100"/>
    </location>
</feature>
<evidence type="ECO:0000256" key="1">
    <source>
        <dbReference type="ARBA" id="ARBA00006432"/>
    </source>
</evidence>
<reference evidence="4 5" key="1">
    <citation type="submission" date="2021-08" db="EMBL/GenBank/DDBJ databases">
        <title>Rheinheimera aquimaris sp. nov., isolated from seawater of the East Sea in Korea.</title>
        <authorList>
            <person name="Kim K.H."/>
            <person name="Wenting R."/>
            <person name="Kim K.R."/>
            <person name="Jeon C.O."/>
        </authorList>
    </citation>
    <scope>NUCLEOTIDE SEQUENCE [LARGE SCALE GENOMIC DNA]</scope>
    <source>
        <strain evidence="4 5">MA-13</strain>
    </source>
</reference>
<feature type="domain" description="AMP-dependent synthetase/ligase" evidence="3">
    <location>
        <begin position="19"/>
        <end position="398"/>
    </location>
</feature>
<organism evidence="4 5">
    <name type="scientific">Rheinheimera maricola</name>
    <dbReference type="NCBI Taxonomy" id="2793282"/>
    <lineage>
        <taxon>Bacteria</taxon>
        <taxon>Pseudomonadati</taxon>
        <taxon>Pseudomonadota</taxon>
        <taxon>Gammaproteobacteria</taxon>
        <taxon>Chromatiales</taxon>
        <taxon>Chromatiaceae</taxon>
        <taxon>Rheinheimera</taxon>
    </lineage>
</organism>
<evidence type="ECO:0000313" key="5">
    <source>
        <dbReference type="Proteomes" id="UP000663814"/>
    </source>
</evidence>
<evidence type="ECO:0000256" key="2">
    <source>
        <dbReference type="SAM" id="Phobius"/>
    </source>
</evidence>
<evidence type="ECO:0000313" key="4">
    <source>
        <dbReference type="EMBL" id="MBZ9610343.1"/>
    </source>
</evidence>
<comment type="caution">
    <text evidence="4">The sequence shown here is derived from an EMBL/GenBank/DDBJ whole genome shotgun (WGS) entry which is preliminary data.</text>
</comment>
<dbReference type="PANTHER" id="PTHR22754:SF32">
    <property type="entry name" value="DISCO-INTERACTING PROTEIN 2"/>
    <property type="match status" value="1"/>
</dbReference>
<dbReference type="SUPFAM" id="SSF56801">
    <property type="entry name" value="Acetyl-CoA synthetase-like"/>
    <property type="match status" value="1"/>
</dbReference>
<dbReference type="PANTHER" id="PTHR22754">
    <property type="entry name" value="DISCO-INTERACTING PROTEIN 2 DIP2 -RELATED"/>
    <property type="match status" value="1"/>
</dbReference>
<comment type="similarity">
    <text evidence="1">Belongs to the ATP-dependent AMP-binding enzyme family.</text>
</comment>
<keyword evidence="5" id="KW-1185">Reference proteome</keyword>
<sequence>MLENAVTKRHSCNLFRDALRWQAQCNPKKPALSFVKNRHCETTMYTFSEVYDLAMLVASQLIDYHSCGKKIGIPAANNIEFVAGLLGCLFVGAIAVPLPLELQGVSNARGNFILRDADLDVIINLKNDDAWVECGIPVVNIKMADDCSISFAQLPAISPCDTAIIQFTSGTSGEPTGVGISHQAISTNLLIIEEAFGHLDKKKRVALNWCPFYHDMGLIGGLLEPLFTGLTIVQLNPIDFLKRPLLWLTCIDKFRVTTCGGPTFGYQLVNSALRNLPSVDYQFDLSCWDAAFCGAEPVNVAILEEFAQRLSHWNFNSKALLPCYGMAEFTLFVTGSPFLSGMKVKEILLNGQINKIVSCGRPYADTKIKIADEQGVDVGENVIGQIHLSGGSLLSAYWRHGSQSQILDEYGFLATGDLGFLSQGELYLTGRSKQLIKINGVGLFPHLVLDEIARTIPELDALKGLILQPDINCSKLFIFHELKRGVKIDIETTDLVTERAKRIAVQLTGSGDIEFFIVKAGFLPKTSSGKLIAQNSDSFVKRLLGRIHMPEVSALA</sequence>
<dbReference type="RefSeq" id="WP_205310119.1">
    <property type="nucleotide sequence ID" value="NZ_JAERPS020000001.1"/>
</dbReference>
<keyword evidence="2" id="KW-0472">Membrane</keyword>
<protein>
    <submittedName>
        <fullName evidence="4">AMP-binding protein</fullName>
    </submittedName>
</protein>
<dbReference type="InterPro" id="IPR042099">
    <property type="entry name" value="ANL_N_sf"/>
</dbReference>
<evidence type="ECO:0000259" key="3">
    <source>
        <dbReference type="Pfam" id="PF00501"/>
    </source>
</evidence>
<dbReference type="InterPro" id="IPR000873">
    <property type="entry name" value="AMP-dep_synth/lig_dom"/>
</dbReference>
<accession>A0ABS7X467</accession>
<dbReference type="Pfam" id="PF00501">
    <property type="entry name" value="AMP-binding"/>
    <property type="match status" value="1"/>
</dbReference>
<name>A0ABS7X467_9GAMM</name>
<dbReference type="Proteomes" id="UP000663814">
    <property type="component" value="Unassembled WGS sequence"/>
</dbReference>
<keyword evidence="2" id="KW-1133">Transmembrane helix</keyword>
<gene>
    <name evidence="4" type="ORF">I4W93_001915</name>
</gene>
<keyword evidence="2" id="KW-0812">Transmembrane</keyword>
<dbReference type="EMBL" id="JAERPS020000001">
    <property type="protein sequence ID" value="MBZ9610343.1"/>
    <property type="molecule type" value="Genomic_DNA"/>
</dbReference>
<dbReference type="Gene3D" id="3.40.50.12780">
    <property type="entry name" value="N-terminal domain of ligase-like"/>
    <property type="match status" value="1"/>
</dbReference>
<proteinExistence type="inferred from homology"/>